<dbReference type="InterPro" id="IPR050227">
    <property type="entry name" value="Rab"/>
</dbReference>
<sequence>MSTTDDAAETIKVIMGGESGVGKSSLLLSFTEGEFFPNIMPTVGSEFSYKNVAVTDKLSGKRETVRLQLWDTAGQERFRCMARSFFRCADAAVLLYDCSNRASFEAVKQWLDEIDAATGDGDSLSYLLVGNKIDLYEGQSFESMAVPKSEAQQFAQKHNMLFALTSAKTLNGVTEAFDEIARCAYDNIRAGKVGKHREGKTRSTTGLGSASGNSSGGTCC</sequence>
<dbReference type="GO" id="GO:0016301">
    <property type="term" value="F:kinase activity"/>
    <property type="evidence" value="ECO:0007669"/>
    <property type="project" value="UniProtKB-KW"/>
</dbReference>
<dbReference type="GO" id="GO:0003924">
    <property type="term" value="F:GTPase activity"/>
    <property type="evidence" value="ECO:0007669"/>
    <property type="project" value="InterPro"/>
</dbReference>
<accession>A0A7G2CUG7</accession>
<keyword evidence="5" id="KW-1185">Reference proteome</keyword>
<dbReference type="Gene3D" id="3.40.50.300">
    <property type="entry name" value="P-loop containing nucleotide triphosphate hydrolases"/>
    <property type="match status" value="1"/>
</dbReference>
<dbReference type="FunFam" id="3.40.50.300:FF:001329">
    <property type="entry name" value="Small GTP-binding protein, putative"/>
    <property type="match status" value="1"/>
</dbReference>
<dbReference type="GO" id="GO:0005525">
    <property type="term" value="F:GTP binding"/>
    <property type="evidence" value="ECO:0007669"/>
    <property type="project" value="UniProtKB-KW"/>
</dbReference>
<dbReference type="Pfam" id="PF00071">
    <property type="entry name" value="Ras"/>
    <property type="match status" value="1"/>
</dbReference>
<feature type="compositionally biased region" description="Low complexity" evidence="3">
    <location>
        <begin position="203"/>
        <end position="220"/>
    </location>
</feature>
<dbReference type="SUPFAM" id="SSF52540">
    <property type="entry name" value="P-loop containing nucleoside triphosphate hydrolases"/>
    <property type="match status" value="1"/>
</dbReference>
<gene>
    <name evidence="4" type="ORF">ADEAN_001025800</name>
</gene>
<reference evidence="4 5" key="1">
    <citation type="submission" date="2020-08" db="EMBL/GenBank/DDBJ databases">
        <authorList>
            <person name="Newling K."/>
            <person name="Davey J."/>
            <person name="Forrester S."/>
        </authorList>
    </citation>
    <scope>NUCLEOTIDE SEQUENCE [LARGE SCALE GENOMIC DNA]</scope>
    <source>
        <strain evidence="5">Crithidia deanei Carvalho (ATCC PRA-265)</strain>
    </source>
</reference>
<dbReference type="Proteomes" id="UP000515908">
    <property type="component" value="Chromosome 27"/>
</dbReference>
<dbReference type="SMART" id="SM00173">
    <property type="entry name" value="RAS"/>
    <property type="match status" value="1"/>
</dbReference>
<dbReference type="InterPro" id="IPR001806">
    <property type="entry name" value="Small_GTPase"/>
</dbReference>
<organism evidence="4 5">
    <name type="scientific">Angomonas deanei</name>
    <dbReference type="NCBI Taxonomy" id="59799"/>
    <lineage>
        <taxon>Eukaryota</taxon>
        <taxon>Discoba</taxon>
        <taxon>Euglenozoa</taxon>
        <taxon>Kinetoplastea</taxon>
        <taxon>Metakinetoplastina</taxon>
        <taxon>Trypanosomatida</taxon>
        <taxon>Trypanosomatidae</taxon>
        <taxon>Strigomonadinae</taxon>
        <taxon>Angomonas</taxon>
    </lineage>
</organism>
<dbReference type="PRINTS" id="PR00449">
    <property type="entry name" value="RASTRNSFRMNG"/>
</dbReference>
<dbReference type="CDD" id="cd00154">
    <property type="entry name" value="Rab"/>
    <property type="match status" value="1"/>
</dbReference>
<evidence type="ECO:0000256" key="3">
    <source>
        <dbReference type="SAM" id="MobiDB-lite"/>
    </source>
</evidence>
<name>A0A7G2CUG7_9TRYP</name>
<dbReference type="PROSITE" id="PS51421">
    <property type="entry name" value="RAS"/>
    <property type="match status" value="1"/>
</dbReference>
<dbReference type="SMART" id="SM00175">
    <property type="entry name" value="RAB"/>
    <property type="match status" value="1"/>
</dbReference>
<feature type="region of interest" description="Disordered" evidence="3">
    <location>
        <begin position="194"/>
        <end position="220"/>
    </location>
</feature>
<keyword evidence="4" id="KW-0808">Transferase</keyword>
<evidence type="ECO:0000256" key="2">
    <source>
        <dbReference type="ARBA" id="ARBA00023134"/>
    </source>
</evidence>
<proteinExistence type="predicted"/>
<evidence type="ECO:0000256" key="1">
    <source>
        <dbReference type="ARBA" id="ARBA00022741"/>
    </source>
</evidence>
<dbReference type="VEuPathDB" id="TriTrypDB:ADEAN_001025800"/>
<keyword evidence="4" id="KW-0418">Kinase</keyword>
<dbReference type="InterPro" id="IPR027417">
    <property type="entry name" value="P-loop_NTPase"/>
</dbReference>
<dbReference type="SMART" id="SM00174">
    <property type="entry name" value="RHO"/>
    <property type="match status" value="1"/>
</dbReference>
<evidence type="ECO:0000313" key="4">
    <source>
        <dbReference type="EMBL" id="CAD2222711.1"/>
    </source>
</evidence>
<keyword evidence="2" id="KW-0342">GTP-binding</keyword>
<evidence type="ECO:0000313" key="5">
    <source>
        <dbReference type="Proteomes" id="UP000515908"/>
    </source>
</evidence>
<protein>
    <submittedName>
        <fullName evidence="4">ADP-ribosylation factor family/Ras of Complex, Roc, domain of DAPkinase/Ras family, putative</fullName>
    </submittedName>
</protein>
<dbReference type="EMBL" id="LR877171">
    <property type="protein sequence ID" value="CAD2222711.1"/>
    <property type="molecule type" value="Genomic_DNA"/>
</dbReference>
<dbReference type="AlphaFoldDB" id="A0A7G2CUG7"/>
<dbReference type="PROSITE" id="PS51420">
    <property type="entry name" value="RHO"/>
    <property type="match status" value="1"/>
</dbReference>
<dbReference type="PANTHER" id="PTHR47977">
    <property type="entry name" value="RAS-RELATED PROTEIN RAB"/>
    <property type="match status" value="1"/>
</dbReference>
<dbReference type="InterPro" id="IPR005225">
    <property type="entry name" value="Small_GTP-bd"/>
</dbReference>
<dbReference type="PROSITE" id="PS51419">
    <property type="entry name" value="RAB"/>
    <property type="match status" value="1"/>
</dbReference>
<keyword evidence="1" id="KW-0547">Nucleotide-binding</keyword>
<dbReference type="NCBIfam" id="TIGR00231">
    <property type="entry name" value="small_GTP"/>
    <property type="match status" value="1"/>
</dbReference>